<evidence type="ECO:0000256" key="3">
    <source>
        <dbReference type="ARBA" id="ARBA00022794"/>
    </source>
</evidence>
<keyword evidence="4" id="KW-0206">Cytoskeleton</keyword>
<evidence type="ECO:0008006" key="9">
    <source>
        <dbReference type="Google" id="ProtNLM"/>
    </source>
</evidence>
<comment type="subcellular location">
    <subcellularLocation>
        <location evidence="1">Cytoplasm</location>
        <location evidence="1">Cytoskeleton</location>
        <location evidence="1">Cilium basal body</location>
    </subcellularLocation>
</comment>
<dbReference type="PANTHER" id="PTHR12968">
    <property type="entry name" value="B9 DOMAIN-CONTAINING"/>
    <property type="match status" value="1"/>
</dbReference>
<dbReference type="Pfam" id="PF07162">
    <property type="entry name" value="B9-C2"/>
    <property type="match status" value="1"/>
</dbReference>
<dbReference type="GO" id="GO:0005929">
    <property type="term" value="C:cilium"/>
    <property type="evidence" value="ECO:0007669"/>
    <property type="project" value="UniProtKB-ARBA"/>
</dbReference>
<dbReference type="AlphaFoldDB" id="A0ABD0SFA7"/>
<evidence type="ECO:0000256" key="6">
    <source>
        <dbReference type="SAM" id="MobiDB-lite"/>
    </source>
</evidence>
<sequence>MHDFKRTNKISGVRWLKEPIDNLKISIKIKPHDGVLSLPKFENYANFSDTVNAESFDQTEEYTFKWQEKVFSLWEMQRYSDVHHCITDTDLTHHNMLNDLEYEPSKVFTYVHDDNYIPLPLNHVKKRGNKILDLSSCFEKLNLNEKIERTLLKHTSSMGHLFKSEENLDVGNEQWMAMHVVFDSSDYNEDSQLVFKQEAVLVSLYYNTANNYLLVCPDENQLELNPYCAETGAGASLGRHYSVGLRFQEQEEGEELNVLLNKLHKKWEKKHKQLVNFCMPPLGKKVYHLTLEILTAAEFEADELYVEYTIKIPEEIQCKDTLHGRTHTSRVLRSDEGEEWCFGHLVELALEMDVVADPPPLQLFFEAISTDWWGRHRTEGYSYLALPLQPGSDNKRLSCSRPEELDRVEASSRRFFVGGCNLIKDLDVLAQPQLQDANFVFTTTGSITLRWHSISQSPLPGYSRPYFRPETSGRSASALLLGAEAVLRQYRRAKAKLAAATRDLRDHDGSGDAPSLTDS</sequence>
<evidence type="ECO:0000313" key="7">
    <source>
        <dbReference type="EMBL" id="KAL0818527.1"/>
    </source>
</evidence>
<evidence type="ECO:0000256" key="1">
    <source>
        <dbReference type="ARBA" id="ARBA00004120"/>
    </source>
</evidence>
<keyword evidence="3" id="KW-0970">Cilium biogenesis/degradation</keyword>
<evidence type="ECO:0000256" key="5">
    <source>
        <dbReference type="ARBA" id="ARBA00023273"/>
    </source>
</evidence>
<keyword evidence="2" id="KW-0963">Cytoplasm</keyword>
<name>A0ABD0SFA7_LOXSC</name>
<dbReference type="PROSITE" id="PS51381">
    <property type="entry name" value="C2_B9"/>
    <property type="match status" value="1"/>
</dbReference>
<reference evidence="7 8" key="1">
    <citation type="submission" date="2024-06" db="EMBL/GenBank/DDBJ databases">
        <title>A chromosome-level genome assembly of beet webworm, Loxostege sticticalis.</title>
        <authorList>
            <person name="Zhang Y."/>
        </authorList>
    </citation>
    <scope>NUCLEOTIDE SEQUENCE [LARGE SCALE GENOMIC DNA]</scope>
    <source>
        <strain evidence="7">AQ028</strain>
        <tissue evidence="7">Male pupae</tissue>
    </source>
</reference>
<dbReference type="GO" id="GO:0030030">
    <property type="term" value="P:cell projection organization"/>
    <property type="evidence" value="ECO:0007669"/>
    <property type="project" value="UniProtKB-KW"/>
</dbReference>
<accession>A0ABD0SFA7</accession>
<proteinExistence type="predicted"/>
<gene>
    <name evidence="7" type="ORF">ABMA28_008969</name>
</gene>
<evidence type="ECO:0000313" key="8">
    <source>
        <dbReference type="Proteomes" id="UP001549921"/>
    </source>
</evidence>
<dbReference type="EMBL" id="JBEDNZ010000022">
    <property type="protein sequence ID" value="KAL0818527.1"/>
    <property type="molecule type" value="Genomic_DNA"/>
</dbReference>
<evidence type="ECO:0000256" key="2">
    <source>
        <dbReference type="ARBA" id="ARBA00022490"/>
    </source>
</evidence>
<keyword evidence="5" id="KW-0966">Cell projection</keyword>
<dbReference type="PANTHER" id="PTHR12968:SF4">
    <property type="entry name" value="TECTONIC-LIKE COMPLEX MEMBER MKS1"/>
    <property type="match status" value="1"/>
</dbReference>
<dbReference type="Proteomes" id="UP001549921">
    <property type="component" value="Unassembled WGS sequence"/>
</dbReference>
<organism evidence="7 8">
    <name type="scientific">Loxostege sticticalis</name>
    <name type="common">Beet webworm moth</name>
    <dbReference type="NCBI Taxonomy" id="481309"/>
    <lineage>
        <taxon>Eukaryota</taxon>
        <taxon>Metazoa</taxon>
        <taxon>Ecdysozoa</taxon>
        <taxon>Arthropoda</taxon>
        <taxon>Hexapoda</taxon>
        <taxon>Insecta</taxon>
        <taxon>Pterygota</taxon>
        <taxon>Neoptera</taxon>
        <taxon>Endopterygota</taxon>
        <taxon>Lepidoptera</taxon>
        <taxon>Glossata</taxon>
        <taxon>Ditrysia</taxon>
        <taxon>Pyraloidea</taxon>
        <taxon>Crambidae</taxon>
        <taxon>Pyraustinae</taxon>
        <taxon>Loxostege</taxon>
    </lineage>
</organism>
<evidence type="ECO:0000256" key="4">
    <source>
        <dbReference type="ARBA" id="ARBA00023212"/>
    </source>
</evidence>
<protein>
    <recommendedName>
        <fullName evidence="9">Meckel syndrome type 1 protein</fullName>
    </recommendedName>
</protein>
<dbReference type="InterPro" id="IPR010796">
    <property type="entry name" value="C2_B9-type_dom"/>
</dbReference>
<comment type="caution">
    <text evidence="7">The sequence shown here is derived from an EMBL/GenBank/DDBJ whole genome shotgun (WGS) entry which is preliminary data.</text>
</comment>
<feature type="region of interest" description="Disordered" evidence="6">
    <location>
        <begin position="500"/>
        <end position="519"/>
    </location>
</feature>